<name>A0A2P6QR93_ROSCH</name>
<evidence type="ECO:0000313" key="2">
    <source>
        <dbReference type="Proteomes" id="UP000238479"/>
    </source>
</evidence>
<dbReference type="AlphaFoldDB" id="A0A2P6QR93"/>
<accession>A0A2P6QR93</accession>
<reference evidence="1 2" key="1">
    <citation type="journal article" date="2018" name="Nat. Genet.">
        <title>The Rosa genome provides new insights in the design of modern roses.</title>
        <authorList>
            <person name="Bendahmane M."/>
        </authorList>
    </citation>
    <scope>NUCLEOTIDE SEQUENCE [LARGE SCALE GENOMIC DNA]</scope>
    <source>
        <strain evidence="2">cv. Old Blush</strain>
    </source>
</reference>
<dbReference type="Gramene" id="PRQ36693">
    <property type="protein sequence ID" value="PRQ36693"/>
    <property type="gene ID" value="RchiOBHm_Chr4g0394431"/>
</dbReference>
<dbReference type="EMBL" id="PDCK01000042">
    <property type="protein sequence ID" value="PRQ36693.1"/>
    <property type="molecule type" value="Genomic_DNA"/>
</dbReference>
<organism evidence="1 2">
    <name type="scientific">Rosa chinensis</name>
    <name type="common">China rose</name>
    <dbReference type="NCBI Taxonomy" id="74649"/>
    <lineage>
        <taxon>Eukaryota</taxon>
        <taxon>Viridiplantae</taxon>
        <taxon>Streptophyta</taxon>
        <taxon>Embryophyta</taxon>
        <taxon>Tracheophyta</taxon>
        <taxon>Spermatophyta</taxon>
        <taxon>Magnoliopsida</taxon>
        <taxon>eudicotyledons</taxon>
        <taxon>Gunneridae</taxon>
        <taxon>Pentapetalae</taxon>
        <taxon>rosids</taxon>
        <taxon>fabids</taxon>
        <taxon>Rosales</taxon>
        <taxon>Rosaceae</taxon>
        <taxon>Rosoideae</taxon>
        <taxon>Rosoideae incertae sedis</taxon>
        <taxon>Rosa</taxon>
    </lineage>
</organism>
<gene>
    <name evidence="1" type="ORF">RchiOBHm_Chr4g0394431</name>
</gene>
<keyword evidence="2" id="KW-1185">Reference proteome</keyword>
<comment type="caution">
    <text evidence="1">The sequence shown here is derived from an EMBL/GenBank/DDBJ whole genome shotgun (WGS) entry which is preliminary data.</text>
</comment>
<sequence>MLWWHLGKGGKVASRRRICDFRIPPRSLNIGLHDACLGWALPCLVDVPK</sequence>
<protein>
    <submittedName>
        <fullName evidence="1">Uncharacterized protein</fullName>
    </submittedName>
</protein>
<dbReference type="Proteomes" id="UP000238479">
    <property type="component" value="Chromosome 4"/>
</dbReference>
<proteinExistence type="predicted"/>
<evidence type="ECO:0000313" key="1">
    <source>
        <dbReference type="EMBL" id="PRQ36693.1"/>
    </source>
</evidence>